<keyword evidence="6 9" id="KW-0408">Iron</keyword>
<dbReference type="PROSITE" id="PS51918">
    <property type="entry name" value="RADICAL_SAM"/>
    <property type="match status" value="1"/>
</dbReference>
<evidence type="ECO:0000256" key="3">
    <source>
        <dbReference type="ARBA" id="ARBA00022617"/>
    </source>
</evidence>
<evidence type="ECO:0000256" key="2">
    <source>
        <dbReference type="ARBA" id="ARBA00017228"/>
    </source>
</evidence>
<dbReference type="SFLD" id="SFLDG01082">
    <property type="entry name" value="B12-binding_domain_containing"/>
    <property type="match status" value="1"/>
</dbReference>
<keyword evidence="7 9" id="KW-0411">Iron-sulfur</keyword>
<dbReference type="GO" id="GO:0006779">
    <property type="term" value="P:porphyrin-containing compound biosynthetic process"/>
    <property type="evidence" value="ECO:0007669"/>
    <property type="project" value="InterPro"/>
</dbReference>
<dbReference type="GO" id="GO:0051539">
    <property type="term" value="F:4 iron, 4 sulfur cluster binding"/>
    <property type="evidence" value="ECO:0007669"/>
    <property type="project" value="UniProtKB-UniRule"/>
</dbReference>
<accession>A0A1M4SNC5</accession>
<dbReference type="InterPro" id="IPR007197">
    <property type="entry name" value="rSAM"/>
</dbReference>
<dbReference type="RefSeq" id="WP_073269305.1">
    <property type="nucleotide sequence ID" value="NZ_FQTU01000001.1"/>
</dbReference>
<gene>
    <name evidence="11" type="ORF">SAMN02746064_00320</name>
</gene>
<evidence type="ECO:0000256" key="9">
    <source>
        <dbReference type="RuleBase" id="RU364116"/>
    </source>
</evidence>
<dbReference type="NCBIfam" id="TIGR00539">
    <property type="entry name" value="hemN_rel"/>
    <property type="match status" value="1"/>
</dbReference>
<keyword evidence="12" id="KW-1185">Reference proteome</keyword>
<dbReference type="InterPro" id="IPR010723">
    <property type="entry name" value="HemN_C"/>
</dbReference>
<feature type="domain" description="Radical SAM core" evidence="10">
    <location>
        <begin position="1"/>
        <end position="230"/>
    </location>
</feature>
<dbReference type="Pfam" id="PF06969">
    <property type="entry name" value="HemN_C"/>
    <property type="match status" value="1"/>
</dbReference>
<sequence length="378" mass="43412">MKNTSIYVHIPFCREKCSYCDFLSFSGQEERAEAYTSALLNEIDAKSRYIENRKIKTIYIGGGTPTSIEPVYIEKIMSKLWHDFNIEKDTEITIEANPGTLDRKKIASYVKSGVNRFSLGLQSTDDDVLKSIGRIHTYNDFEGSYNLLRNLNIKNINIDLMMGLPGQKLEGFKEGLKKILDLKPEHLSCYGLVLEEGTPLYKQALSGSFKLDEDLEREMYHMLIESLAKAGYIHYEISNFALPGFSSRHNMVYWNLDDYVGLGLGAHSFSDNCRFYNISDMKEYIEKANGFQSVIKETERIELKNLKEEFMFLGLRKIQGVNCQDYGDRFASSIWDDYGTEIEKLIKEELLEKTDGKIKLSLKGLDFANRVFGEFIKS</sequence>
<dbReference type="InterPro" id="IPR006638">
    <property type="entry name" value="Elp3/MiaA/NifB-like_rSAM"/>
</dbReference>
<keyword evidence="5 9" id="KW-0479">Metal-binding</keyword>
<dbReference type="Gene3D" id="3.20.20.70">
    <property type="entry name" value="Aldolase class I"/>
    <property type="match status" value="1"/>
</dbReference>
<evidence type="ECO:0000256" key="5">
    <source>
        <dbReference type="ARBA" id="ARBA00022723"/>
    </source>
</evidence>
<keyword evidence="3 9" id="KW-0349">Heme</keyword>
<comment type="subcellular location">
    <subcellularLocation>
        <location evidence="9">Cytoplasm</location>
    </subcellularLocation>
</comment>
<organism evidence="11 12">
    <name type="scientific">Alkalibacter saccharofermentans DSM 14828</name>
    <dbReference type="NCBI Taxonomy" id="1120975"/>
    <lineage>
        <taxon>Bacteria</taxon>
        <taxon>Bacillati</taxon>
        <taxon>Bacillota</taxon>
        <taxon>Clostridia</taxon>
        <taxon>Eubacteriales</taxon>
        <taxon>Eubacteriaceae</taxon>
        <taxon>Alkalibacter</taxon>
    </lineage>
</organism>
<dbReference type="SFLD" id="SFLDF00562">
    <property type="entry name" value="HemN-like__clustered_with_heat"/>
    <property type="match status" value="1"/>
</dbReference>
<dbReference type="STRING" id="1120975.SAMN02746064_00320"/>
<dbReference type="InterPro" id="IPR034505">
    <property type="entry name" value="Coproporphyrinogen-III_oxidase"/>
</dbReference>
<protein>
    <recommendedName>
        <fullName evidence="2 9">Heme chaperone HemW</fullName>
    </recommendedName>
</protein>
<evidence type="ECO:0000313" key="11">
    <source>
        <dbReference type="EMBL" id="SHE33662.1"/>
    </source>
</evidence>
<evidence type="ECO:0000256" key="8">
    <source>
        <dbReference type="ARBA" id="ARBA00023186"/>
    </source>
</evidence>
<keyword evidence="8 9" id="KW-0143">Chaperone</keyword>
<dbReference type="OrthoDB" id="9808022at2"/>
<dbReference type="GO" id="GO:0005737">
    <property type="term" value="C:cytoplasm"/>
    <property type="evidence" value="ECO:0007669"/>
    <property type="project" value="UniProtKB-SubCell"/>
</dbReference>
<dbReference type="Pfam" id="PF04055">
    <property type="entry name" value="Radical_SAM"/>
    <property type="match status" value="1"/>
</dbReference>
<dbReference type="InterPro" id="IPR058240">
    <property type="entry name" value="rSAM_sf"/>
</dbReference>
<evidence type="ECO:0000256" key="6">
    <source>
        <dbReference type="ARBA" id="ARBA00023004"/>
    </source>
</evidence>
<keyword evidence="9" id="KW-0963">Cytoplasm</keyword>
<dbReference type="SFLD" id="SFLDG01065">
    <property type="entry name" value="anaerobic_coproporphyrinogen-I"/>
    <property type="match status" value="1"/>
</dbReference>
<name>A0A1M4SNC5_9FIRM</name>
<evidence type="ECO:0000259" key="10">
    <source>
        <dbReference type="PROSITE" id="PS51918"/>
    </source>
</evidence>
<dbReference type="PANTHER" id="PTHR13932">
    <property type="entry name" value="COPROPORPHYRINIGEN III OXIDASE"/>
    <property type="match status" value="1"/>
</dbReference>
<dbReference type="SMART" id="SM00729">
    <property type="entry name" value="Elp3"/>
    <property type="match status" value="1"/>
</dbReference>
<evidence type="ECO:0000313" key="12">
    <source>
        <dbReference type="Proteomes" id="UP000184251"/>
    </source>
</evidence>
<comment type="similarity">
    <text evidence="1">Belongs to the anaerobic coproporphyrinogen-III oxidase family. HemW subfamily.</text>
</comment>
<dbReference type="SFLD" id="SFLDF00288">
    <property type="entry name" value="HemN-like__clustered_with_nucl"/>
    <property type="match status" value="1"/>
</dbReference>
<dbReference type="InterPro" id="IPR004559">
    <property type="entry name" value="HemW-like"/>
</dbReference>
<dbReference type="GO" id="GO:0004109">
    <property type="term" value="F:coproporphyrinogen oxidase activity"/>
    <property type="evidence" value="ECO:0007669"/>
    <property type="project" value="InterPro"/>
</dbReference>
<comment type="function">
    <text evidence="9">Probably acts as a heme chaperone, transferring heme to an unknown acceptor. Binds one molecule of heme per monomer, possibly covalently. Binds 1 [4Fe-4S] cluster. The cluster is coordinated with 3 cysteines and an exchangeable S-adenosyl-L-methionine.</text>
</comment>
<dbReference type="SUPFAM" id="SSF102114">
    <property type="entry name" value="Radical SAM enzymes"/>
    <property type="match status" value="1"/>
</dbReference>
<evidence type="ECO:0000256" key="4">
    <source>
        <dbReference type="ARBA" id="ARBA00022691"/>
    </source>
</evidence>
<dbReference type="CDD" id="cd01335">
    <property type="entry name" value="Radical_SAM"/>
    <property type="match status" value="1"/>
</dbReference>
<evidence type="ECO:0000256" key="7">
    <source>
        <dbReference type="ARBA" id="ARBA00023014"/>
    </source>
</evidence>
<keyword evidence="9" id="KW-0004">4Fe-4S</keyword>
<dbReference type="GO" id="GO:0046872">
    <property type="term" value="F:metal ion binding"/>
    <property type="evidence" value="ECO:0007669"/>
    <property type="project" value="UniProtKB-UniRule"/>
</dbReference>
<dbReference type="EMBL" id="FQTU01000001">
    <property type="protein sequence ID" value="SHE33662.1"/>
    <property type="molecule type" value="Genomic_DNA"/>
</dbReference>
<proteinExistence type="inferred from homology"/>
<dbReference type="SFLD" id="SFLDS00029">
    <property type="entry name" value="Radical_SAM"/>
    <property type="match status" value="1"/>
</dbReference>
<reference evidence="11 12" key="1">
    <citation type="submission" date="2016-11" db="EMBL/GenBank/DDBJ databases">
        <authorList>
            <person name="Jaros S."/>
            <person name="Januszkiewicz K."/>
            <person name="Wedrychowicz H."/>
        </authorList>
    </citation>
    <scope>NUCLEOTIDE SEQUENCE [LARGE SCALE GENOMIC DNA]</scope>
    <source>
        <strain evidence="11 12">DSM 14828</strain>
    </source>
</reference>
<keyword evidence="4 9" id="KW-0949">S-adenosyl-L-methionine</keyword>
<dbReference type="PANTHER" id="PTHR13932:SF5">
    <property type="entry name" value="RADICAL S-ADENOSYL METHIONINE DOMAIN-CONTAINING PROTEIN 1, MITOCHONDRIAL"/>
    <property type="match status" value="1"/>
</dbReference>
<dbReference type="InterPro" id="IPR013785">
    <property type="entry name" value="Aldolase_TIM"/>
</dbReference>
<evidence type="ECO:0000256" key="1">
    <source>
        <dbReference type="ARBA" id="ARBA00006100"/>
    </source>
</evidence>
<dbReference type="AlphaFoldDB" id="A0A1M4SNC5"/>
<dbReference type="Proteomes" id="UP000184251">
    <property type="component" value="Unassembled WGS sequence"/>
</dbReference>